<evidence type="ECO:0000256" key="3">
    <source>
        <dbReference type="ARBA" id="ARBA00023098"/>
    </source>
</evidence>
<dbReference type="Proteomes" id="UP000607559">
    <property type="component" value="Unassembled WGS sequence"/>
</dbReference>
<dbReference type="Pfam" id="PF04336">
    <property type="entry name" value="ACP_PD"/>
    <property type="match status" value="1"/>
</dbReference>
<keyword evidence="2" id="KW-0378">Hydrolase</keyword>
<dbReference type="InterPro" id="IPR007431">
    <property type="entry name" value="ACP_PD"/>
</dbReference>
<reference evidence="4" key="1">
    <citation type="journal article" date="2014" name="Int. J. Syst. Evol. Microbiol.">
        <title>Complete genome sequence of Corynebacterium casei LMG S-19264T (=DSM 44701T), isolated from a smear-ripened cheese.</title>
        <authorList>
            <consortium name="US DOE Joint Genome Institute (JGI-PGF)"/>
            <person name="Walter F."/>
            <person name="Albersmeier A."/>
            <person name="Kalinowski J."/>
            <person name="Ruckert C."/>
        </authorList>
    </citation>
    <scope>NUCLEOTIDE SEQUENCE</scope>
    <source>
        <strain evidence="4">CGMCC 1.15448</strain>
    </source>
</reference>
<gene>
    <name evidence="4" type="ORF">GCM10011511_36530</name>
</gene>
<organism evidence="4 5">
    <name type="scientific">Puia dinghuensis</name>
    <dbReference type="NCBI Taxonomy" id="1792502"/>
    <lineage>
        <taxon>Bacteria</taxon>
        <taxon>Pseudomonadati</taxon>
        <taxon>Bacteroidota</taxon>
        <taxon>Chitinophagia</taxon>
        <taxon>Chitinophagales</taxon>
        <taxon>Chitinophagaceae</taxon>
        <taxon>Puia</taxon>
    </lineage>
</organism>
<evidence type="ECO:0000256" key="1">
    <source>
        <dbReference type="ARBA" id="ARBA00022516"/>
    </source>
</evidence>
<dbReference type="PANTHER" id="PTHR38764:SF1">
    <property type="entry name" value="ACYL CARRIER PROTEIN PHOSPHODIESTERASE"/>
    <property type="match status" value="1"/>
</dbReference>
<evidence type="ECO:0000313" key="4">
    <source>
        <dbReference type="EMBL" id="GGB09691.1"/>
    </source>
</evidence>
<keyword evidence="3" id="KW-0443">Lipid metabolism</keyword>
<dbReference type="GO" id="GO:0008770">
    <property type="term" value="F:[acyl-carrier-protein] phosphodiesterase activity"/>
    <property type="evidence" value="ECO:0007669"/>
    <property type="project" value="InterPro"/>
</dbReference>
<sequence>MNYLAHAYLSFELPEITVGNLISDFIKGKQKEAFPEKIRQGIMLHRAIDGFTDTHPTTRQAKSYFREAYGLYSGALVDIVYDHFLANDALTFPPDENNSSLKAFAQRTYERVGDWQAILPQRFARLFHYMRTQDWLANYGHKELIFNSFEGLARRASYMPPPGQAITLFETHYAGLEACYVDFFPEVKDFALRTLQQLQQDGKKE</sequence>
<dbReference type="PIRSF" id="PIRSF011489">
    <property type="entry name" value="DUF479"/>
    <property type="match status" value="1"/>
</dbReference>
<dbReference type="GO" id="GO:0006633">
    <property type="term" value="P:fatty acid biosynthetic process"/>
    <property type="evidence" value="ECO:0007669"/>
    <property type="project" value="InterPro"/>
</dbReference>
<reference evidence="4" key="2">
    <citation type="submission" date="2020-09" db="EMBL/GenBank/DDBJ databases">
        <authorList>
            <person name="Sun Q."/>
            <person name="Zhou Y."/>
        </authorList>
    </citation>
    <scope>NUCLEOTIDE SEQUENCE</scope>
    <source>
        <strain evidence="4">CGMCC 1.15448</strain>
    </source>
</reference>
<protein>
    <submittedName>
        <fullName evidence="4">ACP phosphodiesterase</fullName>
    </submittedName>
</protein>
<proteinExistence type="predicted"/>
<accession>A0A8J2UFI4</accession>
<name>A0A8J2UFI4_9BACT</name>
<comment type="caution">
    <text evidence="4">The sequence shown here is derived from an EMBL/GenBank/DDBJ whole genome shotgun (WGS) entry which is preliminary data.</text>
</comment>
<evidence type="ECO:0000313" key="5">
    <source>
        <dbReference type="Proteomes" id="UP000607559"/>
    </source>
</evidence>
<dbReference type="EMBL" id="BMJC01000004">
    <property type="protein sequence ID" value="GGB09691.1"/>
    <property type="molecule type" value="Genomic_DNA"/>
</dbReference>
<evidence type="ECO:0000256" key="2">
    <source>
        <dbReference type="ARBA" id="ARBA00022801"/>
    </source>
</evidence>
<dbReference type="AlphaFoldDB" id="A0A8J2UFI4"/>
<keyword evidence="5" id="KW-1185">Reference proteome</keyword>
<dbReference type="PANTHER" id="PTHR38764">
    <property type="entry name" value="ACYL CARRIER PROTEIN PHOSPHODIESTERASE"/>
    <property type="match status" value="1"/>
</dbReference>
<dbReference type="RefSeq" id="WP_188934349.1">
    <property type="nucleotide sequence ID" value="NZ_BMJC01000004.1"/>
</dbReference>
<keyword evidence="1" id="KW-0444">Lipid biosynthesis</keyword>